<dbReference type="RefSeq" id="WP_253445755.1">
    <property type="nucleotide sequence ID" value="NZ_JARWAL010000003.1"/>
</dbReference>
<proteinExistence type="predicted"/>
<organism evidence="3 4">
    <name type="scientific">Halomonas mongoliensis</name>
    <dbReference type="NCBI Taxonomy" id="321265"/>
    <lineage>
        <taxon>Bacteria</taxon>
        <taxon>Pseudomonadati</taxon>
        <taxon>Pseudomonadota</taxon>
        <taxon>Gammaproteobacteria</taxon>
        <taxon>Oceanospirillales</taxon>
        <taxon>Halomonadaceae</taxon>
        <taxon>Halomonas</taxon>
    </lineage>
</organism>
<evidence type="ECO:0000313" key="4">
    <source>
        <dbReference type="Proteomes" id="UP001252270"/>
    </source>
</evidence>
<keyword evidence="1" id="KW-0732">Signal</keyword>
<dbReference type="Gene3D" id="1.10.287.700">
    <property type="entry name" value="Helix hairpin bin"/>
    <property type="match status" value="1"/>
</dbReference>
<dbReference type="EMBL" id="JARWAL010000003">
    <property type="protein sequence ID" value="MDR5892091.1"/>
    <property type="molecule type" value="Genomic_DNA"/>
</dbReference>
<dbReference type="SUPFAM" id="SSF50346">
    <property type="entry name" value="PRC-barrel domain"/>
    <property type="match status" value="1"/>
</dbReference>
<dbReference type="InterPro" id="IPR027275">
    <property type="entry name" value="PRC-brl_dom"/>
</dbReference>
<sequence length="185" mass="20463">MSCKKHTLTLAIAALAGGLTLGAQAQPAYEPQGLYSAEDILDADVYLTSDPEERVGEVEDILFDEAMQVTALVIESGSVLGLGGRDFIVESGQFTLMTHFDDDGDTEHRVMLEASAEELEGYPVYSDDWWERARERSREAWLQTQEGAESAWQTTQEGAERAWETTRENAQRAWEAARDAVGADD</sequence>
<protein>
    <submittedName>
        <fullName evidence="3">PRC-barrel domain-containing protein</fullName>
    </submittedName>
</protein>
<gene>
    <name evidence="3" type="ORF">QC820_04620</name>
</gene>
<dbReference type="Gene3D" id="2.30.30.240">
    <property type="entry name" value="PRC-barrel domain"/>
    <property type="match status" value="1"/>
</dbReference>
<evidence type="ECO:0000313" key="3">
    <source>
        <dbReference type="EMBL" id="MDR5892091.1"/>
    </source>
</evidence>
<keyword evidence="4" id="KW-1185">Reference proteome</keyword>
<comment type="caution">
    <text evidence="3">The sequence shown here is derived from an EMBL/GenBank/DDBJ whole genome shotgun (WGS) entry which is preliminary data.</text>
</comment>
<feature type="domain" description="PRC-barrel" evidence="2">
    <location>
        <begin position="35"/>
        <end position="92"/>
    </location>
</feature>
<dbReference type="Proteomes" id="UP001252270">
    <property type="component" value="Unassembled WGS sequence"/>
</dbReference>
<evidence type="ECO:0000259" key="2">
    <source>
        <dbReference type="Pfam" id="PF05239"/>
    </source>
</evidence>
<dbReference type="Pfam" id="PF05239">
    <property type="entry name" value="PRC"/>
    <property type="match status" value="1"/>
</dbReference>
<accession>A0ABU1GJA4</accession>
<reference evidence="3 4" key="1">
    <citation type="submission" date="2023-04" db="EMBL/GenBank/DDBJ databases">
        <title>A long-awaited taxogenomic arrangement of the family Halomonadaceae.</title>
        <authorList>
            <person name="De La Haba R."/>
            <person name="Chuvochina M."/>
            <person name="Wittouck S."/>
            <person name="Arahal D.R."/>
            <person name="Sanchez-Porro C."/>
            <person name="Hugenholtz P."/>
            <person name="Ventosa A."/>
        </authorList>
    </citation>
    <scope>NUCLEOTIDE SEQUENCE [LARGE SCALE GENOMIC DNA]</scope>
    <source>
        <strain evidence="3 4">DSM 17332</strain>
    </source>
</reference>
<evidence type="ECO:0000256" key="1">
    <source>
        <dbReference type="SAM" id="SignalP"/>
    </source>
</evidence>
<feature type="chain" id="PRO_5046392256" evidence="1">
    <location>
        <begin position="26"/>
        <end position="185"/>
    </location>
</feature>
<feature type="signal peptide" evidence="1">
    <location>
        <begin position="1"/>
        <end position="25"/>
    </location>
</feature>
<name>A0ABU1GJA4_9GAMM</name>
<dbReference type="InterPro" id="IPR011033">
    <property type="entry name" value="PRC_barrel-like_sf"/>
</dbReference>